<keyword evidence="5" id="KW-1185">Reference proteome</keyword>
<organism evidence="4 5">
    <name type="scientific">Neocallimastix californiae</name>
    <dbReference type="NCBI Taxonomy" id="1754190"/>
    <lineage>
        <taxon>Eukaryota</taxon>
        <taxon>Fungi</taxon>
        <taxon>Fungi incertae sedis</taxon>
        <taxon>Chytridiomycota</taxon>
        <taxon>Chytridiomycota incertae sedis</taxon>
        <taxon>Neocallimastigomycetes</taxon>
        <taxon>Neocallimastigales</taxon>
        <taxon>Neocallimastigaceae</taxon>
        <taxon>Neocallimastix</taxon>
    </lineage>
</organism>
<protein>
    <submittedName>
        <fullName evidence="4">p-loop containing nucleoside triphosphate hydrolase protein</fullName>
    </submittedName>
</protein>
<dbReference type="SMART" id="SM00177">
    <property type="entry name" value="ARF"/>
    <property type="match status" value="1"/>
</dbReference>
<dbReference type="GO" id="GO:0003924">
    <property type="term" value="F:GTPase activity"/>
    <property type="evidence" value="ECO:0007669"/>
    <property type="project" value="InterPro"/>
</dbReference>
<dbReference type="SMART" id="SM00173">
    <property type="entry name" value="RAS"/>
    <property type="match status" value="1"/>
</dbReference>
<dbReference type="AlphaFoldDB" id="A0A1Y2AV69"/>
<keyword evidence="2" id="KW-0342">GTP-binding</keyword>
<keyword evidence="1" id="KW-0547">Nucleotide-binding</keyword>
<dbReference type="PROSITE" id="PS51420">
    <property type="entry name" value="RHO"/>
    <property type="match status" value="1"/>
</dbReference>
<name>A0A1Y2AV69_9FUNG</name>
<dbReference type="InterPro" id="IPR027417">
    <property type="entry name" value="P-loop_NTPase"/>
</dbReference>
<dbReference type="Proteomes" id="UP000193920">
    <property type="component" value="Unassembled WGS sequence"/>
</dbReference>
<dbReference type="SUPFAM" id="SSF52540">
    <property type="entry name" value="P-loop containing nucleoside triphosphate hydrolases"/>
    <property type="match status" value="1"/>
</dbReference>
<proteinExistence type="predicted"/>
<dbReference type="PRINTS" id="PR00449">
    <property type="entry name" value="RASTRNSFRMNG"/>
</dbReference>
<keyword evidence="4" id="KW-0378">Hydrolase</keyword>
<reference evidence="4 5" key="1">
    <citation type="submission" date="2016-08" db="EMBL/GenBank/DDBJ databases">
        <title>A Parts List for Fungal Cellulosomes Revealed by Comparative Genomics.</title>
        <authorList>
            <consortium name="DOE Joint Genome Institute"/>
            <person name="Haitjema C.H."/>
            <person name="Gilmore S.P."/>
            <person name="Henske J.K."/>
            <person name="Solomon K.V."/>
            <person name="De Groot R."/>
            <person name="Kuo A."/>
            <person name="Mondo S.J."/>
            <person name="Salamov A.A."/>
            <person name="Labutti K."/>
            <person name="Zhao Z."/>
            <person name="Chiniquy J."/>
            <person name="Barry K."/>
            <person name="Brewer H.M."/>
            <person name="Purvine S.O."/>
            <person name="Wright A.T."/>
            <person name="Boxma B."/>
            <person name="Van Alen T."/>
            <person name="Hackstein J.H."/>
            <person name="Baker S.E."/>
            <person name="Grigoriev I.V."/>
            <person name="O'Malley M.A."/>
        </authorList>
    </citation>
    <scope>NUCLEOTIDE SEQUENCE [LARGE SCALE GENOMIC DNA]</scope>
    <source>
        <strain evidence="4 5">G1</strain>
    </source>
</reference>
<evidence type="ECO:0000256" key="3">
    <source>
        <dbReference type="SAM" id="MobiDB-lite"/>
    </source>
</evidence>
<dbReference type="STRING" id="1754190.A0A1Y2AV69"/>
<gene>
    <name evidence="4" type="ORF">LY90DRAFT_674592</name>
</gene>
<dbReference type="Gene3D" id="3.40.50.300">
    <property type="entry name" value="P-loop containing nucleotide triphosphate hydrolases"/>
    <property type="match status" value="1"/>
</dbReference>
<dbReference type="InterPro" id="IPR050227">
    <property type="entry name" value="Rab"/>
</dbReference>
<feature type="compositionally biased region" description="Polar residues" evidence="3">
    <location>
        <begin position="205"/>
        <end position="224"/>
    </location>
</feature>
<dbReference type="PROSITE" id="PS51421">
    <property type="entry name" value="RAS"/>
    <property type="match status" value="1"/>
</dbReference>
<dbReference type="GO" id="GO:0005525">
    <property type="term" value="F:GTP binding"/>
    <property type="evidence" value="ECO:0007669"/>
    <property type="project" value="UniProtKB-KW"/>
</dbReference>
<dbReference type="SMART" id="SM00174">
    <property type="entry name" value="RHO"/>
    <property type="match status" value="1"/>
</dbReference>
<dbReference type="PANTHER" id="PTHR47977">
    <property type="entry name" value="RAS-RELATED PROTEIN RAB"/>
    <property type="match status" value="1"/>
</dbReference>
<evidence type="ECO:0000256" key="2">
    <source>
        <dbReference type="ARBA" id="ARBA00023134"/>
    </source>
</evidence>
<feature type="region of interest" description="Disordered" evidence="3">
    <location>
        <begin position="194"/>
        <end position="251"/>
    </location>
</feature>
<comment type="caution">
    <text evidence="4">The sequence shown here is derived from an EMBL/GenBank/DDBJ whole genome shotgun (WGS) entry which is preliminary data.</text>
</comment>
<dbReference type="OrthoDB" id="9989112at2759"/>
<dbReference type="InterPro" id="IPR001806">
    <property type="entry name" value="Small_GTPase"/>
</dbReference>
<dbReference type="NCBIfam" id="TIGR00231">
    <property type="entry name" value="small_GTP"/>
    <property type="match status" value="1"/>
</dbReference>
<evidence type="ECO:0000256" key="1">
    <source>
        <dbReference type="ARBA" id="ARBA00022741"/>
    </source>
</evidence>
<dbReference type="SMART" id="SM00176">
    <property type="entry name" value="RAN"/>
    <property type="match status" value="1"/>
</dbReference>
<dbReference type="InterPro" id="IPR005225">
    <property type="entry name" value="Small_GTP-bd"/>
</dbReference>
<evidence type="ECO:0000313" key="4">
    <source>
        <dbReference type="EMBL" id="ORY26376.1"/>
    </source>
</evidence>
<dbReference type="PROSITE" id="PS51419">
    <property type="entry name" value="RAB"/>
    <property type="match status" value="1"/>
</dbReference>
<dbReference type="EMBL" id="MCOG01000202">
    <property type="protein sequence ID" value="ORY26376.1"/>
    <property type="molecule type" value="Genomic_DNA"/>
</dbReference>
<dbReference type="SMART" id="SM00175">
    <property type="entry name" value="RAB"/>
    <property type="match status" value="1"/>
</dbReference>
<dbReference type="FunFam" id="3.40.50.300:FF:001447">
    <property type="entry name" value="Ras-related protein Rab-1B"/>
    <property type="match status" value="1"/>
</dbReference>
<evidence type="ECO:0000313" key="5">
    <source>
        <dbReference type="Proteomes" id="UP000193920"/>
    </source>
</evidence>
<sequence>MDIPLIERKAGHLPGEVSLTSSSGRIKILTLGDSFVGKSTLIKAYCEGKFISDYIPTIGIDYGVRTTKIEELDVKINFWDVAGDPVYFEVRNEFYRETHGVMLVFDLSSRKSFENLNQWLIEINKYINNKNIVIHLIGNKLDKEPRIISKEEATVFALNNNFKYTEVSSKDIDAVNKLFEDLFLDVIDNYKNQENEEQTEKTQQAPQGSQSNLQSKSQFDSQPVNGEKIQSRKPSTVAPLNDTRIQSRKPSTIAPLNDIRTQSRKPSTVAPINDIAALNEKQLSNINEATTPDYSKDMNIEEVNNENNITENNTIEAETVSTELNE</sequence>
<accession>A0A1Y2AV69</accession>
<dbReference type="Pfam" id="PF00071">
    <property type="entry name" value="Ras"/>
    <property type="match status" value="1"/>
</dbReference>